<dbReference type="STRING" id="1503.CLPU_8c01160"/>
<sequence length="157" mass="18157">MLIREIEKKDNERIEEVIRTCLKEFGGDREGLAWEDPELACLSEAYKDKGSRYWVVENEGEIIGGCGIGPIKKLEGVCELQKMYFLKESRGTGAANKLMKIALDFAKENYDKCYLETLSNMEAANKFYQKYDFKKLEKPIVDTGHFSCDVWYIKDLK</sequence>
<keyword evidence="1 3" id="KW-0808">Transferase</keyword>
<comment type="caution">
    <text evidence="3">The sequence shown here is derived from an EMBL/GenBank/DDBJ whole genome shotgun (WGS) entry which is preliminary data.</text>
</comment>
<dbReference type="SUPFAM" id="SSF55729">
    <property type="entry name" value="Acyl-CoA N-acyltransferases (Nat)"/>
    <property type="match status" value="1"/>
</dbReference>
<evidence type="ECO:0000313" key="3">
    <source>
        <dbReference type="EMBL" id="KNF08351.1"/>
    </source>
</evidence>
<dbReference type="PROSITE" id="PS51186">
    <property type="entry name" value="GNAT"/>
    <property type="match status" value="1"/>
</dbReference>
<reference evidence="4" key="1">
    <citation type="submission" date="2015-07" db="EMBL/GenBank/DDBJ databases">
        <title>Draft genome sequence of the purine-degrading Gottschalkia purinilyticum DSM 1384 (formerly Clostridium purinilyticum).</title>
        <authorList>
            <person name="Poehlein A."/>
            <person name="Schiel-Bengelsdorf B."/>
            <person name="Bengelsdorf F.R."/>
            <person name="Daniel R."/>
            <person name="Duerre P."/>
        </authorList>
    </citation>
    <scope>NUCLEOTIDE SEQUENCE [LARGE SCALE GENOMIC DNA]</scope>
    <source>
        <strain evidence="4">DSM 1384</strain>
    </source>
</reference>
<dbReference type="RefSeq" id="WP_050355449.1">
    <property type="nucleotide sequence ID" value="NZ_LGSS01000008.1"/>
</dbReference>
<dbReference type="Gene3D" id="3.40.630.30">
    <property type="match status" value="1"/>
</dbReference>
<dbReference type="PANTHER" id="PTHR13947">
    <property type="entry name" value="GNAT FAMILY N-ACETYLTRANSFERASE"/>
    <property type="match status" value="1"/>
</dbReference>
<keyword evidence="4" id="KW-1185">Reference proteome</keyword>
<dbReference type="EMBL" id="LGSS01000008">
    <property type="protein sequence ID" value="KNF08351.1"/>
    <property type="molecule type" value="Genomic_DNA"/>
</dbReference>
<dbReference type="PANTHER" id="PTHR13947:SF37">
    <property type="entry name" value="LD18367P"/>
    <property type="match status" value="1"/>
</dbReference>
<evidence type="ECO:0000256" key="1">
    <source>
        <dbReference type="ARBA" id="ARBA00022679"/>
    </source>
</evidence>
<evidence type="ECO:0000313" key="4">
    <source>
        <dbReference type="Proteomes" id="UP000037267"/>
    </source>
</evidence>
<name>A0A0L0WA58_GOTPU</name>
<accession>A0A0L0WA58</accession>
<organism evidence="3 4">
    <name type="scientific">Gottschalkia purinilytica</name>
    <name type="common">Clostridium purinilyticum</name>
    <dbReference type="NCBI Taxonomy" id="1503"/>
    <lineage>
        <taxon>Bacteria</taxon>
        <taxon>Bacillati</taxon>
        <taxon>Bacillota</taxon>
        <taxon>Tissierellia</taxon>
        <taxon>Tissierellales</taxon>
        <taxon>Gottschalkiaceae</taxon>
        <taxon>Gottschalkia</taxon>
    </lineage>
</organism>
<dbReference type="InterPro" id="IPR000182">
    <property type="entry name" value="GNAT_dom"/>
</dbReference>
<evidence type="ECO:0000259" key="2">
    <source>
        <dbReference type="PROSITE" id="PS51186"/>
    </source>
</evidence>
<gene>
    <name evidence="3" type="ORF">CLPU_8c01160</name>
</gene>
<dbReference type="InterPro" id="IPR050769">
    <property type="entry name" value="NAT_camello-type"/>
</dbReference>
<feature type="domain" description="N-acetyltransferase" evidence="2">
    <location>
        <begin position="1"/>
        <end position="157"/>
    </location>
</feature>
<protein>
    <submittedName>
        <fullName evidence="3">Acetyltransferase, GNAT family</fullName>
    </submittedName>
</protein>
<dbReference type="Pfam" id="PF00583">
    <property type="entry name" value="Acetyltransf_1"/>
    <property type="match status" value="1"/>
</dbReference>
<dbReference type="AlphaFoldDB" id="A0A0L0WA58"/>
<dbReference type="InterPro" id="IPR016181">
    <property type="entry name" value="Acyl_CoA_acyltransferase"/>
</dbReference>
<proteinExistence type="predicted"/>
<dbReference type="Proteomes" id="UP000037267">
    <property type="component" value="Unassembled WGS sequence"/>
</dbReference>
<dbReference type="GO" id="GO:0008080">
    <property type="term" value="F:N-acetyltransferase activity"/>
    <property type="evidence" value="ECO:0007669"/>
    <property type="project" value="InterPro"/>
</dbReference>
<dbReference type="OrthoDB" id="5419426at2"/>